<comment type="subcellular location">
    <subcellularLocation>
        <location evidence="1">Membrane</location>
        <topology evidence="1">Multi-pass membrane protein</topology>
    </subcellularLocation>
</comment>
<feature type="transmembrane region" description="Helical" evidence="7">
    <location>
        <begin position="331"/>
        <end position="353"/>
    </location>
</feature>
<feature type="transmembrane region" description="Helical" evidence="7">
    <location>
        <begin position="279"/>
        <end position="301"/>
    </location>
</feature>
<evidence type="ECO:0000313" key="9">
    <source>
        <dbReference type="RefSeq" id="XP_022314459.1"/>
    </source>
</evidence>
<dbReference type="AlphaFoldDB" id="A0A8B8CH01"/>
<evidence type="ECO:0000256" key="6">
    <source>
        <dbReference type="ARBA" id="ARBA00023136"/>
    </source>
</evidence>
<dbReference type="PROSITE" id="PS00221">
    <property type="entry name" value="MIP"/>
    <property type="match status" value="1"/>
</dbReference>
<keyword evidence="5 7" id="KW-1133">Transmembrane helix</keyword>
<feature type="transmembrane region" description="Helical" evidence="7">
    <location>
        <begin position="48"/>
        <end position="67"/>
    </location>
</feature>
<evidence type="ECO:0000313" key="8">
    <source>
        <dbReference type="Proteomes" id="UP000694844"/>
    </source>
</evidence>
<evidence type="ECO:0000256" key="5">
    <source>
        <dbReference type="ARBA" id="ARBA00022989"/>
    </source>
</evidence>
<feature type="transmembrane region" description="Helical" evidence="7">
    <location>
        <begin position="88"/>
        <end position="113"/>
    </location>
</feature>
<dbReference type="InterPro" id="IPR034294">
    <property type="entry name" value="Aquaporin_transptr"/>
</dbReference>
<dbReference type="InterPro" id="IPR000425">
    <property type="entry name" value="MIP"/>
</dbReference>
<dbReference type="PANTHER" id="PTHR19139:SF284">
    <property type="entry name" value="AQUAPORIN"/>
    <property type="match status" value="1"/>
</dbReference>
<dbReference type="GO" id="GO:0005886">
    <property type="term" value="C:plasma membrane"/>
    <property type="evidence" value="ECO:0007669"/>
    <property type="project" value="TreeGrafter"/>
</dbReference>
<dbReference type="Gene3D" id="1.20.1080.10">
    <property type="entry name" value="Glycerol uptake facilitator protein"/>
    <property type="match status" value="2"/>
</dbReference>
<evidence type="ECO:0000256" key="3">
    <source>
        <dbReference type="ARBA" id="ARBA00022448"/>
    </source>
</evidence>
<organism evidence="8 9">
    <name type="scientific">Crassostrea virginica</name>
    <name type="common">Eastern oyster</name>
    <dbReference type="NCBI Taxonomy" id="6565"/>
    <lineage>
        <taxon>Eukaryota</taxon>
        <taxon>Metazoa</taxon>
        <taxon>Spiralia</taxon>
        <taxon>Lophotrochozoa</taxon>
        <taxon>Mollusca</taxon>
        <taxon>Bivalvia</taxon>
        <taxon>Autobranchia</taxon>
        <taxon>Pteriomorphia</taxon>
        <taxon>Ostreida</taxon>
        <taxon>Ostreoidea</taxon>
        <taxon>Ostreidae</taxon>
        <taxon>Crassostrea</taxon>
    </lineage>
</organism>
<accession>A0A8B8CH01</accession>
<feature type="transmembrane region" description="Helical" evidence="7">
    <location>
        <begin position="23"/>
        <end position="42"/>
    </location>
</feature>
<keyword evidence="3" id="KW-0813">Transport</keyword>
<feature type="transmembrane region" description="Helical" evidence="7">
    <location>
        <begin position="133"/>
        <end position="157"/>
    </location>
</feature>
<proteinExistence type="inferred from homology"/>
<evidence type="ECO:0000256" key="4">
    <source>
        <dbReference type="ARBA" id="ARBA00022692"/>
    </source>
</evidence>
<dbReference type="InterPro" id="IPR022357">
    <property type="entry name" value="MIP_CS"/>
</dbReference>
<dbReference type="KEGG" id="cvn:111118999"/>
<keyword evidence="4 7" id="KW-0812">Transmembrane</keyword>
<dbReference type="SUPFAM" id="SSF81338">
    <property type="entry name" value="Aquaporin-like"/>
    <property type="match status" value="2"/>
</dbReference>
<evidence type="ECO:0000256" key="1">
    <source>
        <dbReference type="ARBA" id="ARBA00004141"/>
    </source>
</evidence>
<keyword evidence="8" id="KW-1185">Reference proteome</keyword>
<evidence type="ECO:0000256" key="7">
    <source>
        <dbReference type="SAM" id="Phobius"/>
    </source>
</evidence>
<dbReference type="OrthoDB" id="3222at2759"/>
<sequence length="509" mass="53579">MSEFEPLINHGGRSFGTRVIRPALAEFVGSTVFVFVGCMAVQTNDVGTIALAHGLAIALLIAGLGKISGGHFNPAVTLGVTLSGGCSIVASIFYFFSQILGGMVGAACALAVLPESVYKGIQGGAHTLGPGVYPGWAILAEGILTFLLVFTVLLTAVDEENSSLAPLAIGFAVAVDIIAGAKTTGASMNPARSLGPAVAYSKYLEVNVWEHHYVYWSGPTAGAIVAAVVYKILFASRRRMLFRERVQGRRGGKMAETDVLVGTQETGRFTFFESKIRPVLAEFVGSSILVFVVCSMSVNNFPLGDGLVYGFAMVFLIESLGNISGGYFNPAITLGLVITGPIGVCLAVGYFVAQVLGGMLGAALVRAVLPETQYKNLTFLGGCTVLNESNGAEPGWGVFSEAILTFILVLTVLTTVANEKHCQLAPLCIGFSVVVTSSAGSFLTGGSMNPARSFGPAVAFSVYDDGVVWKYHYIYWVGPLLGTLVACLLFKLVFAAESKRIQIRRATSQ</sequence>
<dbReference type="GeneID" id="111118999"/>
<feature type="transmembrane region" description="Helical" evidence="7">
    <location>
        <begin position="396"/>
        <end position="417"/>
    </location>
</feature>
<comment type="similarity">
    <text evidence="2">Belongs to the MIP/aquaporin (TC 1.A.8) family.</text>
</comment>
<protein>
    <submittedName>
        <fullName evidence="9">Uncharacterized protein LOC111118999</fullName>
    </submittedName>
</protein>
<feature type="transmembrane region" description="Helical" evidence="7">
    <location>
        <begin position="213"/>
        <end position="233"/>
    </location>
</feature>
<dbReference type="InterPro" id="IPR023271">
    <property type="entry name" value="Aquaporin-like"/>
</dbReference>
<keyword evidence="6 7" id="KW-0472">Membrane</keyword>
<name>A0A8B8CH01_CRAVI</name>
<feature type="transmembrane region" description="Helical" evidence="7">
    <location>
        <begin position="164"/>
        <end position="181"/>
    </location>
</feature>
<dbReference type="Pfam" id="PF00230">
    <property type="entry name" value="MIP"/>
    <property type="match status" value="2"/>
</dbReference>
<dbReference type="GO" id="GO:0015250">
    <property type="term" value="F:water channel activity"/>
    <property type="evidence" value="ECO:0007669"/>
    <property type="project" value="TreeGrafter"/>
</dbReference>
<evidence type="ECO:0000256" key="2">
    <source>
        <dbReference type="ARBA" id="ARBA00006175"/>
    </source>
</evidence>
<dbReference type="PANTHER" id="PTHR19139">
    <property type="entry name" value="AQUAPORIN TRANSPORTER"/>
    <property type="match status" value="1"/>
</dbReference>
<feature type="transmembrane region" description="Helical" evidence="7">
    <location>
        <begin position="307"/>
        <end position="324"/>
    </location>
</feature>
<dbReference type="Proteomes" id="UP000694844">
    <property type="component" value="Chromosome 2"/>
</dbReference>
<feature type="transmembrane region" description="Helical" evidence="7">
    <location>
        <begin position="473"/>
        <end position="494"/>
    </location>
</feature>
<dbReference type="PRINTS" id="PR00783">
    <property type="entry name" value="MINTRINSICP"/>
</dbReference>
<reference evidence="9" key="1">
    <citation type="submission" date="2025-08" db="UniProtKB">
        <authorList>
            <consortium name="RefSeq"/>
        </authorList>
    </citation>
    <scope>IDENTIFICATION</scope>
    <source>
        <tissue evidence="9">Whole sample</tissue>
    </source>
</reference>
<dbReference type="RefSeq" id="XP_022314459.1">
    <property type="nucleotide sequence ID" value="XM_022458751.1"/>
</dbReference>
<feature type="transmembrane region" description="Helical" evidence="7">
    <location>
        <begin position="424"/>
        <end position="443"/>
    </location>
</feature>
<gene>
    <name evidence="9" type="primary">LOC111118999</name>
</gene>